<dbReference type="InterPro" id="IPR005119">
    <property type="entry name" value="LysR_subst-bd"/>
</dbReference>
<dbReference type="InterPro" id="IPR036388">
    <property type="entry name" value="WH-like_DNA-bd_sf"/>
</dbReference>
<feature type="domain" description="HTH lysR-type" evidence="5">
    <location>
        <begin position="4"/>
        <end position="61"/>
    </location>
</feature>
<dbReference type="Gene3D" id="1.10.10.10">
    <property type="entry name" value="Winged helix-like DNA-binding domain superfamily/Winged helix DNA-binding domain"/>
    <property type="match status" value="1"/>
</dbReference>
<dbReference type="GO" id="GO:0003677">
    <property type="term" value="F:DNA binding"/>
    <property type="evidence" value="ECO:0007669"/>
    <property type="project" value="UniProtKB-KW"/>
</dbReference>
<comment type="similarity">
    <text evidence="1">Belongs to the LysR transcriptional regulatory family.</text>
</comment>
<dbReference type="Proteomes" id="UP000032458">
    <property type="component" value="Unassembled WGS sequence"/>
</dbReference>
<comment type="caution">
    <text evidence="6">The sequence shown here is derived from an EMBL/GenBank/DDBJ whole genome shotgun (WGS) entry which is preliminary data.</text>
</comment>
<sequence length="306" mass="33167">MIDWDLRKFRMLRELERQGTVTAAAEALSMTPSAVSQALAALGRQVGGPVVEPVGRRVRLTELAHILLEHGRTVFAQLEQAEADVEAYLGGAAGVVRVGSFATGVEALLVPSLDLLRESRPTLRVEIREAEASDVFSLLEQGDIDLGLSLAAQAHTDPDARFTRFPLLADPLDVALPAGHRLADKTGLRLADLADEPWVYGASGPWREITLAVCASAGFVPRPAHHAADWGVILSLVQAGMGVALIPRLVDSRRPGVRVRVLAADRPRRHVTGAVRRGAEVAPRFQEVMRCLRAVAEERRRLHPAM</sequence>
<reference evidence="6 7" key="1">
    <citation type="submission" date="2014-09" db="EMBL/GenBank/DDBJ databases">
        <title>Draft genome sequence of Streptomyces natalensis ATCC 27448, producer of the antifungal pimaricin.</title>
        <authorList>
            <person name="Mendes M.V."/>
            <person name="Beites T."/>
            <person name="Pires S."/>
            <person name="Santos C.L."/>
            <person name="Moradas-Ferreira P."/>
        </authorList>
    </citation>
    <scope>NUCLEOTIDE SEQUENCE [LARGE SCALE GENOMIC DNA]</scope>
    <source>
        <strain evidence="6 7">ATCC 27448</strain>
    </source>
</reference>
<protein>
    <submittedName>
        <fullName evidence="6">LysR family transcriptional regulator</fullName>
    </submittedName>
</protein>
<organism evidence="6 7">
    <name type="scientific">Streptomyces natalensis ATCC 27448</name>
    <dbReference type="NCBI Taxonomy" id="1240678"/>
    <lineage>
        <taxon>Bacteria</taxon>
        <taxon>Bacillati</taxon>
        <taxon>Actinomycetota</taxon>
        <taxon>Actinomycetes</taxon>
        <taxon>Kitasatosporales</taxon>
        <taxon>Streptomycetaceae</taxon>
        <taxon>Streptomyces</taxon>
    </lineage>
</organism>
<dbReference type="GO" id="GO:0032993">
    <property type="term" value="C:protein-DNA complex"/>
    <property type="evidence" value="ECO:0007669"/>
    <property type="project" value="TreeGrafter"/>
</dbReference>
<evidence type="ECO:0000256" key="3">
    <source>
        <dbReference type="ARBA" id="ARBA00023125"/>
    </source>
</evidence>
<dbReference type="EMBL" id="JRKI01000003">
    <property type="protein sequence ID" value="KIZ19176.1"/>
    <property type="molecule type" value="Genomic_DNA"/>
</dbReference>
<evidence type="ECO:0000259" key="5">
    <source>
        <dbReference type="PROSITE" id="PS50931"/>
    </source>
</evidence>
<name>A0A0D7CT01_9ACTN</name>
<dbReference type="Pfam" id="PF00126">
    <property type="entry name" value="HTH_1"/>
    <property type="match status" value="1"/>
</dbReference>
<evidence type="ECO:0000256" key="2">
    <source>
        <dbReference type="ARBA" id="ARBA00023015"/>
    </source>
</evidence>
<dbReference type="Pfam" id="PF03466">
    <property type="entry name" value="LysR_substrate"/>
    <property type="match status" value="1"/>
</dbReference>
<dbReference type="GO" id="GO:0003700">
    <property type="term" value="F:DNA-binding transcription factor activity"/>
    <property type="evidence" value="ECO:0007669"/>
    <property type="project" value="InterPro"/>
</dbReference>
<gene>
    <name evidence="6" type="ORF">SNA_01060</name>
</gene>
<dbReference type="RefSeq" id="WP_044362599.1">
    <property type="nucleotide sequence ID" value="NZ_JRKI01000003.1"/>
</dbReference>
<dbReference type="InterPro" id="IPR000847">
    <property type="entry name" value="LysR_HTH_N"/>
</dbReference>
<dbReference type="PATRIC" id="fig|1240678.4.peg.229"/>
<accession>A0A0D7CT01</accession>
<evidence type="ECO:0000313" key="7">
    <source>
        <dbReference type="Proteomes" id="UP000032458"/>
    </source>
</evidence>
<dbReference type="PROSITE" id="PS50931">
    <property type="entry name" value="HTH_LYSR"/>
    <property type="match status" value="1"/>
</dbReference>
<keyword evidence="7" id="KW-1185">Reference proteome</keyword>
<dbReference type="AlphaFoldDB" id="A0A0D7CT01"/>
<evidence type="ECO:0000313" key="6">
    <source>
        <dbReference type="EMBL" id="KIZ19176.1"/>
    </source>
</evidence>
<evidence type="ECO:0000256" key="1">
    <source>
        <dbReference type="ARBA" id="ARBA00009437"/>
    </source>
</evidence>
<proteinExistence type="inferred from homology"/>
<dbReference type="PANTHER" id="PTHR30346:SF29">
    <property type="entry name" value="LYSR SUBSTRATE-BINDING"/>
    <property type="match status" value="1"/>
</dbReference>
<keyword evidence="2" id="KW-0805">Transcription regulation</keyword>
<keyword evidence="3" id="KW-0238">DNA-binding</keyword>
<dbReference type="Gene3D" id="3.40.190.10">
    <property type="entry name" value="Periplasmic binding protein-like II"/>
    <property type="match status" value="2"/>
</dbReference>
<dbReference type="InterPro" id="IPR036390">
    <property type="entry name" value="WH_DNA-bd_sf"/>
</dbReference>
<dbReference type="SUPFAM" id="SSF46785">
    <property type="entry name" value="Winged helix' DNA-binding domain"/>
    <property type="match status" value="1"/>
</dbReference>
<evidence type="ECO:0000256" key="4">
    <source>
        <dbReference type="ARBA" id="ARBA00023163"/>
    </source>
</evidence>
<dbReference type="PANTHER" id="PTHR30346">
    <property type="entry name" value="TRANSCRIPTIONAL DUAL REGULATOR HCAR-RELATED"/>
    <property type="match status" value="1"/>
</dbReference>
<keyword evidence="4" id="KW-0804">Transcription</keyword>
<dbReference type="SUPFAM" id="SSF53850">
    <property type="entry name" value="Periplasmic binding protein-like II"/>
    <property type="match status" value="1"/>
</dbReference>